<comment type="catalytic activity">
    <reaction evidence="7 8">
        <text>5-phospho-alpha-D-ribose 1-diphosphate + nicotinate + ATP + H2O = nicotinate beta-D-ribonucleotide + ADP + phosphate + diphosphate</text>
        <dbReference type="Rhea" id="RHEA:36163"/>
        <dbReference type="ChEBI" id="CHEBI:15377"/>
        <dbReference type="ChEBI" id="CHEBI:30616"/>
        <dbReference type="ChEBI" id="CHEBI:32544"/>
        <dbReference type="ChEBI" id="CHEBI:33019"/>
        <dbReference type="ChEBI" id="CHEBI:43474"/>
        <dbReference type="ChEBI" id="CHEBI:57502"/>
        <dbReference type="ChEBI" id="CHEBI:58017"/>
        <dbReference type="ChEBI" id="CHEBI:456216"/>
        <dbReference type="EC" id="6.3.4.21"/>
    </reaction>
</comment>
<dbReference type="PANTHER" id="PTHR11098:SF1">
    <property type="entry name" value="NICOTINATE PHOSPHORIBOSYLTRANSFERASE"/>
    <property type="match status" value="1"/>
</dbReference>
<reference evidence="11" key="1">
    <citation type="journal article" date="2021" name="Environ. Microbiol.">
        <title>Cryptic niche differentiation of novel sediment ecotypes of Rugeria pomeroyi correlates with nitrate respiration.</title>
        <authorList>
            <person name="Lin X."/>
            <person name="McNichol J."/>
            <person name="Chu X."/>
            <person name="Qian Y."/>
            <person name="Luo H."/>
        </authorList>
    </citation>
    <scope>NUCLEOTIDE SEQUENCE</scope>
    <source>
        <strain evidence="11">SZCCDBB064</strain>
    </source>
</reference>
<dbReference type="InterPro" id="IPR040727">
    <property type="entry name" value="NAPRTase_N"/>
</dbReference>
<proteinExistence type="inferred from homology"/>
<feature type="domain" description="Nicotinate/nicotinamide phosphoribosyltransferase" evidence="9">
    <location>
        <begin position="206"/>
        <end position="438"/>
    </location>
</feature>
<evidence type="ECO:0000256" key="6">
    <source>
        <dbReference type="ARBA" id="ARBA00022642"/>
    </source>
</evidence>
<name>A0A9Q3WMF0_9RHOB</name>
<evidence type="ECO:0000313" key="12">
    <source>
        <dbReference type="Proteomes" id="UP000813672"/>
    </source>
</evidence>
<protein>
    <recommendedName>
        <fullName evidence="3 7">Nicotinate phosphoribosyltransferase</fullName>
        <shortName evidence="7">NAPRTase</shortName>
        <ecNumber evidence="3 7">6.3.4.21</ecNumber>
    </recommendedName>
</protein>
<dbReference type="PANTHER" id="PTHR11098">
    <property type="entry name" value="NICOTINATE PHOSPHORIBOSYLTRANSFERASE"/>
    <property type="match status" value="1"/>
</dbReference>
<dbReference type="GO" id="GO:0004516">
    <property type="term" value="F:nicotinate phosphoribosyltransferase activity"/>
    <property type="evidence" value="ECO:0007669"/>
    <property type="project" value="UniProtKB-UniRule"/>
</dbReference>
<gene>
    <name evidence="7 11" type="primary">pncB</name>
    <name evidence="11" type="ORF">KBY27_15765</name>
</gene>
<dbReference type="PIRSF" id="PIRSF000484">
    <property type="entry name" value="NAPRT"/>
    <property type="match status" value="1"/>
</dbReference>
<comment type="function">
    <text evidence="7 8">Catalyzes the synthesis of beta-nicotinate D-ribonucleotide from nicotinate and 5-phospho-D-ribose 1-phosphate at the expense of ATP.</text>
</comment>
<sequence length="447" mass="51407">MTVRLAYPWVIHSERGPSVDIATRVYNHKWKIDPIVRSLIDTDFYKLLMCQSVFRNKPDTQVTFSLINRTTRIPLARLIDEGELREQLDHIRSLRLSRGESTWLRGNTFYGKRQMFRPDFMEWFEGLQLPPYHLERRDDQYELTFEGNWPEVMLWEIPALAVLMELRSRAVLHDMRRFELQILYARAMTRVWEKIERLRGIDGLTIADFGTRRRHSFLWQDWCVQAMIEGLGAKFTGTSNCLIAMRREVEAIGTNAHELPMVYSALAENDAELARAPYDVLSDWHEEHEGNLRIILPDTYGTKGFLERAPDWLAGWTGIRIDSGDPVEGAETAIAWWKERGENPTEKRIIFSDGLDVDKIAELHARFAGLAKISFGWGTLLTNDFRGLVADDGLAPFSLVCKAISADGRPTVKLSDNPEKAMGPAEEIARYKRVFGVGRQTSYAVEV</sequence>
<accession>A0A9Q3WMF0</accession>
<dbReference type="InterPro" id="IPR007229">
    <property type="entry name" value="Nic_PRibTrfase-Fam"/>
</dbReference>
<evidence type="ECO:0000259" key="9">
    <source>
        <dbReference type="Pfam" id="PF04095"/>
    </source>
</evidence>
<evidence type="ECO:0000259" key="10">
    <source>
        <dbReference type="Pfam" id="PF17767"/>
    </source>
</evidence>
<evidence type="ECO:0000256" key="3">
    <source>
        <dbReference type="ARBA" id="ARBA00013236"/>
    </source>
</evidence>
<comment type="caution">
    <text evidence="11">The sequence shown here is derived from an EMBL/GenBank/DDBJ whole genome shotgun (WGS) entry which is preliminary data.</text>
</comment>
<dbReference type="InterPro" id="IPR006406">
    <property type="entry name" value="Nic_PRibTrfase"/>
</dbReference>
<comment type="similarity">
    <text evidence="2 7 8">Belongs to the NAPRTase family.</text>
</comment>
<dbReference type="AlphaFoldDB" id="A0A9Q3WMF0"/>
<dbReference type="Gene3D" id="3.20.140.10">
    <property type="entry name" value="nicotinate phosphoribosyltransferase"/>
    <property type="match status" value="1"/>
</dbReference>
<feature type="domain" description="Nicotinate phosphoribosyltransferase N-terminal" evidence="10">
    <location>
        <begin position="40"/>
        <end position="163"/>
    </location>
</feature>
<feature type="modified residue" description="Phosphohistidine; by autocatalysis" evidence="7">
    <location>
        <position position="257"/>
    </location>
</feature>
<dbReference type="InterPro" id="IPR041525">
    <property type="entry name" value="N/Namide_PRibTrfase"/>
</dbReference>
<dbReference type="Pfam" id="PF17767">
    <property type="entry name" value="NAPRTase_N"/>
    <property type="match status" value="1"/>
</dbReference>
<dbReference type="SUPFAM" id="SSF54675">
    <property type="entry name" value="Nicotinate/Quinolinate PRTase N-terminal domain-like"/>
    <property type="match status" value="1"/>
</dbReference>
<comment type="PTM">
    <text evidence="7 8">Transiently phosphorylated on a His residue during the reaction cycle. Phosphorylation strongly increases the affinity for substrates and increases the rate of nicotinate D-ribonucleotide production. Dephosphorylation regenerates the low-affinity form of the enzyme, leading to product release.</text>
</comment>
<dbReference type="NCBIfam" id="TIGR01514">
    <property type="entry name" value="NAPRTase"/>
    <property type="match status" value="1"/>
</dbReference>
<keyword evidence="11" id="KW-0328">Glycosyltransferase</keyword>
<keyword evidence="11" id="KW-0808">Transferase</keyword>
<evidence type="ECO:0000256" key="5">
    <source>
        <dbReference type="ARBA" id="ARBA00022598"/>
    </source>
</evidence>
<evidence type="ECO:0000256" key="1">
    <source>
        <dbReference type="ARBA" id="ARBA00004952"/>
    </source>
</evidence>
<dbReference type="SUPFAM" id="SSF51690">
    <property type="entry name" value="Nicotinate/Quinolinate PRTase C-terminal domain-like"/>
    <property type="match status" value="1"/>
</dbReference>
<evidence type="ECO:0000256" key="8">
    <source>
        <dbReference type="RuleBase" id="RU003838"/>
    </source>
</evidence>
<comment type="pathway">
    <text evidence="1 7 8">Cofactor biosynthesis; NAD(+) biosynthesis; nicotinate D-ribonucleotide from nicotinate: step 1/1.</text>
</comment>
<keyword evidence="6 7" id="KW-0662">Pyridine nucleotide biosynthesis</keyword>
<evidence type="ECO:0000256" key="7">
    <source>
        <dbReference type="HAMAP-Rule" id="MF_00570"/>
    </source>
</evidence>
<organism evidence="11 12">
    <name type="scientific">Ruegeria pomeroyi</name>
    <dbReference type="NCBI Taxonomy" id="89184"/>
    <lineage>
        <taxon>Bacteria</taxon>
        <taxon>Pseudomonadati</taxon>
        <taxon>Pseudomonadota</taxon>
        <taxon>Alphaproteobacteria</taxon>
        <taxon>Rhodobacterales</taxon>
        <taxon>Roseobacteraceae</taxon>
        <taxon>Ruegeria</taxon>
    </lineage>
</organism>
<dbReference type="EMBL" id="JAGQAF010000010">
    <property type="protein sequence ID" value="MCE8538910.1"/>
    <property type="molecule type" value="Genomic_DNA"/>
</dbReference>
<dbReference type="Pfam" id="PF04095">
    <property type="entry name" value="NAPRTase"/>
    <property type="match status" value="1"/>
</dbReference>
<dbReference type="Proteomes" id="UP000813672">
    <property type="component" value="Unassembled WGS sequence"/>
</dbReference>
<dbReference type="GO" id="GO:0005829">
    <property type="term" value="C:cytosol"/>
    <property type="evidence" value="ECO:0007669"/>
    <property type="project" value="TreeGrafter"/>
</dbReference>
<dbReference type="GO" id="GO:0016757">
    <property type="term" value="F:glycosyltransferase activity"/>
    <property type="evidence" value="ECO:0007669"/>
    <property type="project" value="UniProtKB-KW"/>
</dbReference>
<evidence type="ECO:0000256" key="2">
    <source>
        <dbReference type="ARBA" id="ARBA00010897"/>
    </source>
</evidence>
<evidence type="ECO:0000313" key="11">
    <source>
        <dbReference type="EMBL" id="MCE8538910.1"/>
    </source>
</evidence>
<dbReference type="GO" id="GO:0034355">
    <property type="term" value="P:NAD+ biosynthetic process via the salvage pathway"/>
    <property type="evidence" value="ECO:0007669"/>
    <property type="project" value="TreeGrafter"/>
</dbReference>
<keyword evidence="4 7" id="KW-0597">Phosphoprotein</keyword>
<dbReference type="InterPro" id="IPR036068">
    <property type="entry name" value="Nicotinate_pribotase-like_C"/>
</dbReference>
<evidence type="ECO:0000256" key="4">
    <source>
        <dbReference type="ARBA" id="ARBA00022553"/>
    </source>
</evidence>
<dbReference type="EC" id="6.3.4.21" evidence="3 7"/>
<dbReference type="HAMAP" id="MF_00570">
    <property type="entry name" value="NAPRTase"/>
    <property type="match status" value="1"/>
</dbReference>
<keyword evidence="5 7" id="KW-0436">Ligase</keyword>
<dbReference type="NCBIfam" id="NF003704">
    <property type="entry name" value="PRK05321.1"/>
    <property type="match status" value="1"/>
</dbReference>